<dbReference type="Proteomes" id="UP000077623">
    <property type="component" value="Unassembled WGS sequence"/>
</dbReference>
<dbReference type="InterPro" id="IPR038365">
    <property type="entry name" value="EcoRII_C_sf"/>
</dbReference>
<dbReference type="InterPro" id="IPR015109">
    <property type="entry name" value="Restrct_endonuc_II_EcoRII_C"/>
</dbReference>
<dbReference type="Pfam" id="PF09019">
    <property type="entry name" value="EcoRII-C"/>
    <property type="match status" value="1"/>
</dbReference>
<feature type="domain" description="Restriction endonuclease type II EcoRII C-terminal" evidence="1">
    <location>
        <begin position="103"/>
        <end position="246"/>
    </location>
</feature>
<keyword evidence="3" id="KW-1185">Reference proteome</keyword>
<organism evidence="2 3">
    <name type="scientific">Candidatus Mycoplasma haematobovis</name>
    <dbReference type="NCBI Taxonomy" id="432608"/>
    <lineage>
        <taxon>Bacteria</taxon>
        <taxon>Bacillati</taxon>
        <taxon>Mycoplasmatota</taxon>
        <taxon>Mollicutes</taxon>
        <taxon>Mycoplasmataceae</taxon>
        <taxon>Mycoplasma</taxon>
    </lineage>
</organism>
<evidence type="ECO:0000313" key="2">
    <source>
        <dbReference type="EMBL" id="OAL10113.1"/>
    </source>
</evidence>
<dbReference type="REBASE" id="159364">
    <property type="entry name" value="MhaP01ORF4325P"/>
</dbReference>
<accession>A0A1A9QCD9</accession>
<reference evidence="3" key="1">
    <citation type="submission" date="2016-04" db="EMBL/GenBank/DDBJ databases">
        <authorList>
            <person name="Quiroz-Castaneda R.E."/>
            <person name="Martinez-Ocampo F."/>
        </authorList>
    </citation>
    <scope>NUCLEOTIDE SEQUENCE [LARGE SCALE GENOMIC DNA]</scope>
    <source>
        <strain evidence="3">INIFAP01</strain>
    </source>
</reference>
<evidence type="ECO:0000313" key="3">
    <source>
        <dbReference type="Proteomes" id="UP000077623"/>
    </source>
</evidence>
<dbReference type="GO" id="GO:0009036">
    <property type="term" value="F:type II site-specific deoxyribonuclease activity"/>
    <property type="evidence" value="ECO:0007669"/>
    <property type="project" value="InterPro"/>
</dbReference>
<dbReference type="Gene3D" id="3.40.91.80">
    <property type="match status" value="1"/>
</dbReference>
<dbReference type="RefSeq" id="WP_187150500.1">
    <property type="nucleotide sequence ID" value="NZ_LWUJ01000012.1"/>
</dbReference>
<dbReference type="InterPro" id="IPR011335">
    <property type="entry name" value="Restrct_endonuc-II-like"/>
</dbReference>
<name>A0A1A9QCD9_9MOLU</name>
<comment type="caution">
    <text evidence="2">The sequence shown here is derived from an EMBL/GenBank/DDBJ whole genome shotgun (WGS) entry which is preliminary data.</text>
</comment>
<dbReference type="GO" id="GO:0009307">
    <property type="term" value="P:DNA restriction-modification system"/>
    <property type="evidence" value="ECO:0007669"/>
    <property type="project" value="InterPro"/>
</dbReference>
<dbReference type="GO" id="GO:0003677">
    <property type="term" value="F:DNA binding"/>
    <property type="evidence" value="ECO:0007669"/>
    <property type="project" value="InterPro"/>
</dbReference>
<proteinExistence type="predicted"/>
<evidence type="ECO:0000259" key="1">
    <source>
        <dbReference type="Pfam" id="PF09019"/>
    </source>
</evidence>
<dbReference type="EMBL" id="LWUJ01000012">
    <property type="protein sequence ID" value="OAL10113.1"/>
    <property type="molecule type" value="Genomic_DNA"/>
</dbReference>
<protein>
    <recommendedName>
        <fullName evidence="1">Restriction endonuclease type II EcoRII C-terminal domain-containing protein</fullName>
    </recommendedName>
</protein>
<gene>
    <name evidence="2" type="ORF">A6V39_04330</name>
</gene>
<dbReference type="SUPFAM" id="SSF52980">
    <property type="entry name" value="Restriction endonuclease-like"/>
    <property type="match status" value="1"/>
</dbReference>
<sequence>MNEQSLKEFKKFVREWQKQRSKAAWELICELFIELGFNKQNKNYFLENASTVIEEIRWKSFKELKNREIFSLDHVFEYLFKEAKISDPKTKEIIVNFLKQFHEHLYSLNLSLTQSRRSRTGKEFESIIELIFSSSNIPVNNQSVIKNKDSKKLIDFISPSSVEYQIDKDKVIFISVKTTLRERWQEVIDEINRAEITKIFLITLDEKLTKNLLHTCKQLNIQLVTLKSVKEKYYFNSNEIISIEELLNICKNNLVYWINYDYSEKERQEIREILNKQLKKYSQLQEIKEYYLRKIKEVSESNQ</sequence>
<dbReference type="AlphaFoldDB" id="A0A1A9QCD9"/>